<dbReference type="EMBL" id="LAZR01014174">
    <property type="protein sequence ID" value="KKM18653.1"/>
    <property type="molecule type" value="Genomic_DNA"/>
</dbReference>
<protein>
    <submittedName>
        <fullName evidence="1">Uncharacterized protein</fullName>
    </submittedName>
</protein>
<comment type="caution">
    <text evidence="1">The sequence shown here is derived from an EMBL/GenBank/DDBJ whole genome shotgun (WGS) entry which is preliminary data.</text>
</comment>
<sequence length="128" mass="14802">MTKCCIHCRLNDIGAPPDDLIVEWPGKHPMPRWLIAASDTWVTREGQVIPIMQLGDRHLYNIYRMLLRIQADIDSVDEEGHPRGGNPSLELFDTKFSAIIAEMERRQMPTILKEKIDHWEEGYPHAVD</sequence>
<dbReference type="AlphaFoldDB" id="A0A0F9K992"/>
<gene>
    <name evidence="1" type="ORF">LCGC14_1663490</name>
</gene>
<evidence type="ECO:0000313" key="1">
    <source>
        <dbReference type="EMBL" id="KKM18653.1"/>
    </source>
</evidence>
<organism evidence="1">
    <name type="scientific">marine sediment metagenome</name>
    <dbReference type="NCBI Taxonomy" id="412755"/>
    <lineage>
        <taxon>unclassified sequences</taxon>
        <taxon>metagenomes</taxon>
        <taxon>ecological metagenomes</taxon>
    </lineage>
</organism>
<proteinExistence type="predicted"/>
<name>A0A0F9K992_9ZZZZ</name>
<accession>A0A0F9K992</accession>
<reference evidence="1" key="1">
    <citation type="journal article" date="2015" name="Nature">
        <title>Complex archaea that bridge the gap between prokaryotes and eukaryotes.</title>
        <authorList>
            <person name="Spang A."/>
            <person name="Saw J.H."/>
            <person name="Jorgensen S.L."/>
            <person name="Zaremba-Niedzwiedzka K."/>
            <person name="Martijn J."/>
            <person name="Lind A.E."/>
            <person name="van Eijk R."/>
            <person name="Schleper C."/>
            <person name="Guy L."/>
            <person name="Ettema T.J."/>
        </authorList>
    </citation>
    <scope>NUCLEOTIDE SEQUENCE</scope>
</reference>